<dbReference type="GeneID" id="123190095"/>
<feature type="domain" description="SRP54-type proteins GTP-binding" evidence="4">
    <location>
        <begin position="97"/>
        <end position="291"/>
    </location>
</feature>
<keyword evidence="2" id="KW-0342">GTP-binding</keyword>
<dbReference type="Gramene" id="TraesCS1A03G0185100.1">
    <property type="protein sequence ID" value="TraesCS1A03G0185100.1.CDS"/>
    <property type="gene ID" value="TraesCS1A03G0185100"/>
</dbReference>
<evidence type="ECO:0000256" key="1">
    <source>
        <dbReference type="ARBA" id="ARBA00022741"/>
    </source>
</evidence>
<dbReference type="GO" id="GO:0005829">
    <property type="term" value="C:cytosol"/>
    <property type="evidence" value="ECO:0000318"/>
    <property type="project" value="GO_Central"/>
</dbReference>
<name>A0A3B5XWD5_WHEAT</name>
<dbReference type="GO" id="GO:0008312">
    <property type="term" value="F:7S RNA binding"/>
    <property type="evidence" value="ECO:0000318"/>
    <property type="project" value="GO_Central"/>
</dbReference>
<protein>
    <recommendedName>
        <fullName evidence="4">SRP54-type proteins GTP-binding domain-containing protein</fullName>
    </recommendedName>
</protein>
<dbReference type="Gene3D" id="3.40.50.300">
    <property type="entry name" value="P-loop containing nucleotide triphosphate hydrolases"/>
    <property type="match status" value="1"/>
</dbReference>
<reference evidence="5" key="1">
    <citation type="submission" date="2018-08" db="EMBL/GenBank/DDBJ databases">
        <authorList>
            <person name="Rossello M."/>
        </authorList>
    </citation>
    <scope>NUCLEOTIDE SEQUENCE [LARGE SCALE GENOMIC DNA]</scope>
    <source>
        <strain evidence="5">cv. Chinese Spring</strain>
    </source>
</reference>
<dbReference type="SMART" id="SM00962">
    <property type="entry name" value="SRP54"/>
    <property type="match status" value="1"/>
</dbReference>
<dbReference type="STRING" id="4565.A0A3B5XWD5"/>
<dbReference type="Gramene" id="TraesCAD_scaffold_005325_01G000100.1">
    <property type="protein sequence ID" value="TraesCAD_scaffold_005325_01G000100.1"/>
    <property type="gene ID" value="TraesCAD_scaffold_005325_01G000100"/>
</dbReference>
<evidence type="ECO:0000259" key="4">
    <source>
        <dbReference type="SMART" id="SM00962"/>
    </source>
</evidence>
<dbReference type="PANTHER" id="PTHR11564:SF5">
    <property type="entry name" value="SIGNAL RECOGNITION PARTICLE SUBUNIT SRP54"/>
    <property type="match status" value="1"/>
</dbReference>
<dbReference type="Gramene" id="TraesNOR1A03G00026830.1">
    <property type="protein sequence ID" value="TraesNOR1A03G00026830.1"/>
    <property type="gene ID" value="TraesNOR1A03G00026830"/>
</dbReference>
<dbReference type="SMR" id="A0A3B5XWD5"/>
<dbReference type="GO" id="GO:0005786">
    <property type="term" value="C:signal recognition particle, endoplasmic reticulum targeting"/>
    <property type="evidence" value="ECO:0000318"/>
    <property type="project" value="GO_Central"/>
</dbReference>
<dbReference type="AlphaFoldDB" id="A0A3B5XWD5"/>
<feature type="transmembrane region" description="Helical" evidence="3">
    <location>
        <begin position="377"/>
        <end position="396"/>
    </location>
</feature>
<dbReference type="EnsemblPlants" id="TraesCS1A02G075500.1">
    <property type="protein sequence ID" value="TraesCS1A02G075500.1"/>
    <property type="gene ID" value="TraesCS1A02G075500"/>
</dbReference>
<dbReference type="Gramene" id="TraesWEE_scaffold_053485_01G000200.1">
    <property type="protein sequence ID" value="TraesWEE_scaffold_053485_01G000200.1"/>
    <property type="gene ID" value="TraesWEE_scaffold_053485_01G000200"/>
</dbReference>
<dbReference type="KEGG" id="taes:123190095"/>
<dbReference type="Gene3D" id="1.20.120.140">
    <property type="entry name" value="Signal recognition particle SRP54, nucleotide-binding domain"/>
    <property type="match status" value="1"/>
</dbReference>
<dbReference type="Gramene" id="TraesCS1A02G075500.1">
    <property type="protein sequence ID" value="TraesCS1A02G075500.1"/>
    <property type="gene ID" value="TraesCS1A02G075500"/>
</dbReference>
<dbReference type="InterPro" id="IPR027417">
    <property type="entry name" value="P-loop_NTPase"/>
</dbReference>
<dbReference type="GO" id="GO:0030942">
    <property type="term" value="F:endoplasmic reticulum signal peptide binding"/>
    <property type="evidence" value="ECO:0000318"/>
    <property type="project" value="GO_Central"/>
</dbReference>
<evidence type="ECO:0000256" key="2">
    <source>
        <dbReference type="ARBA" id="ARBA00023134"/>
    </source>
</evidence>
<dbReference type="Pfam" id="PF00448">
    <property type="entry name" value="SRP54"/>
    <property type="match status" value="1"/>
</dbReference>
<proteinExistence type="predicted"/>
<dbReference type="Gramene" id="TraesCLE_scaffold_026765_01G000200.1">
    <property type="protein sequence ID" value="TraesCLE_scaffold_026765_01G000200.1"/>
    <property type="gene ID" value="TraesCLE_scaffold_026765_01G000200"/>
</dbReference>
<dbReference type="Gramene" id="TraesRN1A0100207700.1">
    <property type="protein sequence ID" value="TraesRN1A0100207700.1"/>
    <property type="gene ID" value="TraesRN1A0100207700"/>
</dbReference>
<evidence type="ECO:0000256" key="3">
    <source>
        <dbReference type="SAM" id="Phobius"/>
    </source>
</evidence>
<dbReference type="Proteomes" id="UP000019116">
    <property type="component" value="Chromosome 1A"/>
</dbReference>
<keyword evidence="3" id="KW-0472">Membrane</keyword>
<dbReference type="Gramene" id="TraesROB_scaffold_011747_01G000100.1">
    <property type="protein sequence ID" value="TraesROB_scaffold_011747_01G000100.1"/>
    <property type="gene ID" value="TraesROB_scaffold_011747_01G000100"/>
</dbReference>
<dbReference type="OMA" id="KYARYHR"/>
<dbReference type="OrthoDB" id="10250817at2759"/>
<dbReference type="GO" id="GO:0003924">
    <property type="term" value="F:GTPase activity"/>
    <property type="evidence" value="ECO:0007669"/>
    <property type="project" value="InterPro"/>
</dbReference>
<organism evidence="5">
    <name type="scientific">Triticum aestivum</name>
    <name type="common">Wheat</name>
    <dbReference type="NCBI Taxonomy" id="4565"/>
    <lineage>
        <taxon>Eukaryota</taxon>
        <taxon>Viridiplantae</taxon>
        <taxon>Streptophyta</taxon>
        <taxon>Embryophyta</taxon>
        <taxon>Tracheophyta</taxon>
        <taxon>Spermatophyta</taxon>
        <taxon>Magnoliopsida</taxon>
        <taxon>Liliopsida</taxon>
        <taxon>Poales</taxon>
        <taxon>Poaceae</taxon>
        <taxon>BOP clade</taxon>
        <taxon>Pooideae</taxon>
        <taxon>Triticodae</taxon>
        <taxon>Triticeae</taxon>
        <taxon>Triticinae</taxon>
        <taxon>Triticum</taxon>
    </lineage>
</organism>
<evidence type="ECO:0000313" key="6">
    <source>
        <dbReference type="Proteomes" id="UP000019116"/>
    </source>
</evidence>
<accession>A0A3B5XWD5</accession>
<gene>
    <name evidence="5" type="primary">LOC123190095</name>
</gene>
<dbReference type="SUPFAM" id="SSF52540">
    <property type="entry name" value="P-loop containing nucleoside triphosphate hydrolases"/>
    <property type="match status" value="1"/>
</dbReference>
<reference evidence="5" key="2">
    <citation type="submission" date="2018-10" db="UniProtKB">
        <authorList>
            <consortium name="EnsemblPlants"/>
        </authorList>
    </citation>
    <scope>IDENTIFICATION</scope>
</reference>
<dbReference type="Gramene" id="TraesKAR1A01G0044950.2">
    <property type="protein sequence ID" value="cds.TraesKAR1A01G0044950.2"/>
    <property type="gene ID" value="TraesKAR1A01G0044950"/>
</dbReference>
<dbReference type="InterPro" id="IPR036225">
    <property type="entry name" value="SRP/SRP_N"/>
</dbReference>
<keyword evidence="1" id="KW-0547">Nucleotide-binding</keyword>
<dbReference type="InterPro" id="IPR000897">
    <property type="entry name" value="SRP54_GTPase_dom"/>
</dbReference>
<keyword evidence="3" id="KW-1133">Transmembrane helix</keyword>
<dbReference type="InterPro" id="IPR042101">
    <property type="entry name" value="SRP54_N_sf"/>
</dbReference>
<dbReference type="InterPro" id="IPR022941">
    <property type="entry name" value="SRP54"/>
</dbReference>
<keyword evidence="6" id="KW-1185">Reference proteome</keyword>
<dbReference type="RefSeq" id="XP_044458609.1">
    <property type="nucleotide sequence ID" value="XM_044602674.1"/>
</dbReference>
<sequence length="401" mass="44580">MVHPQLRVHLSRALALMCNTLVDMRVLDECLCQISEALVKADFTTKMVSELQVKVKKAMDPTVTGSNHSIHQILCKEICKLIDSGRKPSFVPKKGMPCIVLVIGFQDSGKTTSCAKFAYHHKQKGYKPSLVCADTGSSSLDRLKQIAHEAKIPVYGSNLGSDPIQVAIQGVEKFKKENSDLIIIDTSGSYTSKDAFFAEIHKIEKATNPHLIVLVVDAADGQFAFDLAGPFIRNCSIGSAIISKMDRHPYGGGTLSALAAANCPVIFYGTGKSIESFEIFDVKAFTSNLLDYKSRTFTIDIEDMHNMLDNLQVSEVERTNAVRQMEKACLNAYHAVLEKERMLAQQVSSSESEYNKICDILGEKELKHSKIKVSYRFLRIRIIFVLLPFTVLFSFFSPSLH</sequence>
<keyword evidence="3" id="KW-0812">Transmembrane</keyword>
<dbReference type="PANTHER" id="PTHR11564">
    <property type="entry name" value="SIGNAL RECOGNITION PARTICLE 54K PROTEIN SRP54"/>
    <property type="match status" value="1"/>
</dbReference>
<dbReference type="GO" id="GO:0006616">
    <property type="term" value="P:SRP-dependent cotranslational protein targeting to membrane, translocation"/>
    <property type="evidence" value="ECO:0000318"/>
    <property type="project" value="GO_Central"/>
</dbReference>
<dbReference type="SUPFAM" id="SSF47364">
    <property type="entry name" value="Domain of the SRP/SRP receptor G-proteins"/>
    <property type="match status" value="1"/>
</dbReference>
<evidence type="ECO:0000313" key="5">
    <source>
        <dbReference type="EnsemblPlants" id="TraesCS1A02G075500.1"/>
    </source>
</evidence>
<dbReference type="GO" id="GO:0005525">
    <property type="term" value="F:GTP binding"/>
    <property type="evidence" value="ECO:0007669"/>
    <property type="project" value="UniProtKB-KW"/>
</dbReference>